<dbReference type="Proteomes" id="UP000291343">
    <property type="component" value="Unassembled WGS sequence"/>
</dbReference>
<feature type="coiled-coil region" evidence="2">
    <location>
        <begin position="211"/>
        <end position="238"/>
    </location>
</feature>
<feature type="coiled-coil region" evidence="2">
    <location>
        <begin position="30"/>
        <end position="102"/>
    </location>
</feature>
<dbReference type="InterPro" id="IPR049258">
    <property type="entry name" value="ODAD1_CC"/>
</dbReference>
<dbReference type="PANTHER" id="PTHR21694">
    <property type="entry name" value="COILED-COIL DOMAIN-CONTAINING PROTEIN 63"/>
    <property type="match status" value="1"/>
</dbReference>
<dbReference type="Pfam" id="PF21773">
    <property type="entry name" value="ODAD1_CC"/>
    <property type="match status" value="1"/>
</dbReference>
<evidence type="ECO:0000313" key="4">
    <source>
        <dbReference type="EMBL" id="RZF46304.1"/>
    </source>
</evidence>
<evidence type="ECO:0000259" key="3">
    <source>
        <dbReference type="Pfam" id="PF21773"/>
    </source>
</evidence>
<dbReference type="InterPro" id="IPR051876">
    <property type="entry name" value="ODA-DC/CCD"/>
</dbReference>
<feature type="coiled-coil region" evidence="2">
    <location>
        <begin position="145"/>
        <end position="172"/>
    </location>
</feature>
<dbReference type="AlphaFoldDB" id="A0A482XKV3"/>
<dbReference type="OrthoDB" id="6766775at2759"/>
<keyword evidence="5" id="KW-1185">Reference proteome</keyword>
<reference evidence="4 5" key="1">
    <citation type="journal article" date="2017" name="Gigascience">
        <title>Genome sequence of the small brown planthopper, Laodelphax striatellus.</title>
        <authorList>
            <person name="Zhu J."/>
            <person name="Jiang F."/>
            <person name="Wang X."/>
            <person name="Yang P."/>
            <person name="Bao Y."/>
            <person name="Zhao W."/>
            <person name="Wang W."/>
            <person name="Lu H."/>
            <person name="Wang Q."/>
            <person name="Cui N."/>
            <person name="Li J."/>
            <person name="Chen X."/>
            <person name="Luo L."/>
            <person name="Yu J."/>
            <person name="Kang L."/>
            <person name="Cui F."/>
        </authorList>
    </citation>
    <scope>NUCLEOTIDE SEQUENCE [LARGE SCALE GENOMIC DNA]</scope>
    <source>
        <strain evidence="4">Lst14</strain>
    </source>
</reference>
<feature type="domain" description="ODAD1 central coiled coil region" evidence="3">
    <location>
        <begin position="80"/>
        <end position="247"/>
    </location>
</feature>
<sequence length="248" mass="29194">MADTSLPVSKMVAERESQLIRKIIKDLTLFEGLNGKIKTEKTQIRELKIQINKVKDEILKLNKTDVNELRVQEKKEEYKRMIVALEDRLEVATRKLNAVTADNAVYRGEINHLLFERKTFHRFYMQLSKQLMQSKQVMLDLIEQATTAFDQREETQEKLKGLKERMKAERVIHAQEVRELVRKLENDEVLYEFLSVKGQKRVLADLEAKEALQKKMEIEAIEEKVRKYNEMLDKIKQFSGETDIGRLA</sequence>
<comment type="caution">
    <text evidence="4">The sequence shown here is derived from an EMBL/GenBank/DDBJ whole genome shotgun (WGS) entry which is preliminary data.</text>
</comment>
<gene>
    <name evidence="4" type="ORF">LSTR_LSTR017261</name>
</gene>
<proteinExistence type="predicted"/>
<feature type="non-terminal residue" evidence="4">
    <location>
        <position position="248"/>
    </location>
</feature>
<accession>A0A482XKV3</accession>
<evidence type="ECO:0000256" key="2">
    <source>
        <dbReference type="SAM" id="Coils"/>
    </source>
</evidence>
<dbReference type="InParanoid" id="A0A482XKV3"/>
<organism evidence="4 5">
    <name type="scientific">Laodelphax striatellus</name>
    <name type="common">Small brown planthopper</name>
    <name type="synonym">Delphax striatella</name>
    <dbReference type="NCBI Taxonomy" id="195883"/>
    <lineage>
        <taxon>Eukaryota</taxon>
        <taxon>Metazoa</taxon>
        <taxon>Ecdysozoa</taxon>
        <taxon>Arthropoda</taxon>
        <taxon>Hexapoda</taxon>
        <taxon>Insecta</taxon>
        <taxon>Pterygota</taxon>
        <taxon>Neoptera</taxon>
        <taxon>Paraneoptera</taxon>
        <taxon>Hemiptera</taxon>
        <taxon>Auchenorrhyncha</taxon>
        <taxon>Fulgoroidea</taxon>
        <taxon>Delphacidae</taxon>
        <taxon>Criomorphinae</taxon>
        <taxon>Laodelphax</taxon>
    </lineage>
</organism>
<dbReference type="EMBL" id="QKKF02006521">
    <property type="protein sequence ID" value="RZF46304.1"/>
    <property type="molecule type" value="Genomic_DNA"/>
</dbReference>
<dbReference type="STRING" id="195883.A0A482XKV3"/>
<dbReference type="PANTHER" id="PTHR21694:SF18">
    <property type="entry name" value="COILED-COIL DOMAIN-CONTAINING PROTEIN 63"/>
    <property type="match status" value="1"/>
</dbReference>
<keyword evidence="1 2" id="KW-0175">Coiled coil</keyword>
<name>A0A482XKV3_LAOST</name>
<evidence type="ECO:0000256" key="1">
    <source>
        <dbReference type="ARBA" id="ARBA00023054"/>
    </source>
</evidence>
<evidence type="ECO:0000313" key="5">
    <source>
        <dbReference type="Proteomes" id="UP000291343"/>
    </source>
</evidence>
<protein>
    <recommendedName>
        <fullName evidence="3">ODAD1 central coiled coil region domain-containing protein</fullName>
    </recommendedName>
</protein>